<evidence type="ECO:0000256" key="3">
    <source>
        <dbReference type="ARBA" id="ARBA00022691"/>
    </source>
</evidence>
<dbReference type="InterPro" id="IPR013785">
    <property type="entry name" value="Aldolase_TIM"/>
</dbReference>
<dbReference type="GO" id="GO:0102521">
    <property type="term" value="F:tRNA-4-demethylwyosine synthase activity"/>
    <property type="evidence" value="ECO:0007669"/>
    <property type="project" value="UniProtKB-EC"/>
</dbReference>
<reference evidence="11" key="1">
    <citation type="submission" date="2020-11" db="EMBL/GenBank/DDBJ databases">
        <title>Connecting structure to function with the recovery of over 1000 high-quality activated sludge metagenome-assembled genomes encoding full-length rRNA genes using long-read sequencing.</title>
        <authorList>
            <person name="Singleton C.M."/>
            <person name="Petriglieri F."/>
            <person name="Kristensen J.M."/>
            <person name="Kirkegaard R.H."/>
            <person name="Michaelsen T.Y."/>
            <person name="Andersen M.H."/>
            <person name="Karst S.M."/>
            <person name="Dueholm M.S."/>
            <person name="Nielsen P.H."/>
            <person name="Albertsen M."/>
        </authorList>
    </citation>
    <scope>NUCLEOTIDE SEQUENCE</scope>
    <source>
        <strain evidence="11">Fred_18-Q3-R57-64_BAT3C.431</strain>
    </source>
</reference>
<keyword evidence="5" id="KW-0479">Metal-binding</keyword>
<sequence length="382" mass="44041">MALPILQDQPAQIAQELSDLPIVGENFKVQVEGSYKQELEHQQYRIVGSHSAVKVCGWTKNMLRGEGGCYKLKFYGIQSHQCMQMTVNLSCANRCTFCWRGTKAPVEKEWNWKMDSPSFIIDEALKAHYTLLQGFGGHAGVPKAMFDASQHVGHVALSLTGEPIVYPKINELCENFHRKRISTFIVTNAQYPEAIKNLHTITQLYLSLDAPNKEVLKQLDIPLFPDYWERYQQSLDECAKKKYRTTARLTVVKGINDIEPQHYAQLIRKGDFDFIEIKGYMHVGESQKRLPRSAMPDFAYVKEFGMKVLAFLEKDYEFASEHLPSDVILIAKKQYHKKTWIDFNRFFELMNVEHPPANLDAMEYSKAREEVKESEKDFGVVQ</sequence>
<evidence type="ECO:0000256" key="6">
    <source>
        <dbReference type="ARBA" id="ARBA00023004"/>
    </source>
</evidence>
<evidence type="ECO:0000256" key="7">
    <source>
        <dbReference type="ARBA" id="ARBA00023014"/>
    </source>
</evidence>
<evidence type="ECO:0000256" key="4">
    <source>
        <dbReference type="ARBA" id="ARBA00022694"/>
    </source>
</evidence>
<dbReference type="GO" id="GO:0051539">
    <property type="term" value="F:4 iron, 4 sulfur cluster binding"/>
    <property type="evidence" value="ECO:0007669"/>
    <property type="project" value="UniProtKB-KW"/>
</dbReference>
<evidence type="ECO:0000256" key="1">
    <source>
        <dbReference type="ARBA" id="ARBA00001966"/>
    </source>
</evidence>
<gene>
    <name evidence="11" type="ORF">IPJ89_01020</name>
</gene>
<dbReference type="SUPFAM" id="SSF102114">
    <property type="entry name" value="Radical SAM enzymes"/>
    <property type="match status" value="1"/>
</dbReference>
<dbReference type="GO" id="GO:0046872">
    <property type="term" value="F:metal ion binding"/>
    <property type="evidence" value="ECO:0007669"/>
    <property type="project" value="UniProtKB-KW"/>
</dbReference>
<dbReference type="Pfam" id="PF08608">
    <property type="entry name" value="Wyosine_form"/>
    <property type="match status" value="1"/>
</dbReference>
<evidence type="ECO:0000256" key="8">
    <source>
        <dbReference type="ARBA" id="ARBA00023239"/>
    </source>
</evidence>
<dbReference type="AlphaFoldDB" id="A0A7T9DK45"/>
<evidence type="ECO:0000313" key="11">
    <source>
        <dbReference type="EMBL" id="QQR92808.1"/>
    </source>
</evidence>
<protein>
    <submittedName>
        <fullName evidence="11">4-demethylwyosine synthase TYW1</fullName>
    </submittedName>
</protein>
<dbReference type="PANTHER" id="PTHR13930:SF0">
    <property type="entry name" value="S-ADENOSYL-L-METHIONINE-DEPENDENT TRNA 4-DEMETHYLWYOSINE SYNTHASE TYW1-RELATED"/>
    <property type="match status" value="1"/>
</dbReference>
<dbReference type="CDD" id="cd01335">
    <property type="entry name" value="Radical_SAM"/>
    <property type="match status" value="1"/>
</dbReference>
<feature type="domain" description="Radical SAM core" evidence="10">
    <location>
        <begin position="75"/>
        <end position="317"/>
    </location>
</feature>
<dbReference type="InterPro" id="IPR013917">
    <property type="entry name" value="tRNA_wybutosine-synth"/>
</dbReference>
<keyword evidence="4" id="KW-0819">tRNA processing</keyword>
<evidence type="ECO:0000256" key="2">
    <source>
        <dbReference type="ARBA" id="ARBA00022485"/>
    </source>
</evidence>
<proteinExistence type="predicted"/>
<keyword evidence="7" id="KW-0411">Iron-sulfur</keyword>
<dbReference type="InterPro" id="IPR058240">
    <property type="entry name" value="rSAM_sf"/>
</dbReference>
<dbReference type="InterPro" id="IPR034556">
    <property type="entry name" value="tRNA_wybutosine-synthase"/>
</dbReference>
<dbReference type="NCBIfam" id="TIGR03972">
    <property type="entry name" value="rSAM_TYW1"/>
    <property type="match status" value="1"/>
</dbReference>
<comment type="catalytic activity">
    <reaction evidence="9">
        <text>N(1)-methylguanosine(37) in tRNA(Phe) + pyruvate + S-adenosyl-L-methionine = 4-demethylwyosine(37) in tRNA(Phe) + 5'-deoxyadenosine + L-methionine + CO2 + H2O</text>
        <dbReference type="Rhea" id="RHEA:36347"/>
        <dbReference type="Rhea" id="RHEA-COMP:10164"/>
        <dbReference type="Rhea" id="RHEA-COMP:10165"/>
        <dbReference type="ChEBI" id="CHEBI:15361"/>
        <dbReference type="ChEBI" id="CHEBI:15377"/>
        <dbReference type="ChEBI" id="CHEBI:16526"/>
        <dbReference type="ChEBI" id="CHEBI:17319"/>
        <dbReference type="ChEBI" id="CHEBI:57844"/>
        <dbReference type="ChEBI" id="CHEBI:59789"/>
        <dbReference type="ChEBI" id="CHEBI:64315"/>
        <dbReference type="ChEBI" id="CHEBI:73542"/>
        <dbReference type="EC" id="4.1.3.44"/>
    </reaction>
</comment>
<dbReference type="Pfam" id="PF04055">
    <property type="entry name" value="Radical_SAM"/>
    <property type="match status" value="1"/>
</dbReference>
<dbReference type="PANTHER" id="PTHR13930">
    <property type="entry name" value="S-ADENOSYL-L-METHIONINE-DEPENDENT TRNA 4-DEMETHYLWYOSINE SYNTHASE"/>
    <property type="match status" value="1"/>
</dbReference>
<dbReference type="GO" id="GO:0008033">
    <property type="term" value="P:tRNA processing"/>
    <property type="evidence" value="ECO:0007669"/>
    <property type="project" value="UniProtKB-KW"/>
</dbReference>
<keyword evidence="3" id="KW-0949">S-adenosyl-L-methionine</keyword>
<dbReference type="SFLD" id="SFLDG01071">
    <property type="entry name" value="tRNA_wybutosine-synthesizing"/>
    <property type="match status" value="1"/>
</dbReference>
<keyword evidence="2" id="KW-0004">4Fe-4S</keyword>
<dbReference type="InterPro" id="IPR007197">
    <property type="entry name" value="rSAM"/>
</dbReference>
<dbReference type="Gene3D" id="3.20.20.70">
    <property type="entry name" value="Aldolase class I"/>
    <property type="match status" value="1"/>
</dbReference>
<dbReference type="Proteomes" id="UP000596004">
    <property type="component" value="Chromosome"/>
</dbReference>
<comment type="cofactor">
    <cofactor evidence="1">
        <name>[4Fe-4S] cluster</name>
        <dbReference type="ChEBI" id="CHEBI:49883"/>
    </cofactor>
</comment>
<dbReference type="InterPro" id="IPR023993">
    <property type="entry name" value="TYW1_archaea"/>
</dbReference>
<dbReference type="EMBL" id="CP064981">
    <property type="protein sequence ID" value="QQR92808.1"/>
    <property type="molecule type" value="Genomic_DNA"/>
</dbReference>
<dbReference type="SFLD" id="SFLDF00284">
    <property type="entry name" value="tRNA_wybutosine-synthesizing"/>
    <property type="match status" value="1"/>
</dbReference>
<keyword evidence="8" id="KW-0456">Lyase</keyword>
<evidence type="ECO:0000259" key="10">
    <source>
        <dbReference type="PROSITE" id="PS51918"/>
    </source>
</evidence>
<name>A0A7T9DK45_9ARCH</name>
<accession>A0A7T9DK45</accession>
<organism evidence="11">
    <name type="scientific">Candidatus Iainarchaeum sp</name>
    <dbReference type="NCBI Taxonomy" id="3101447"/>
    <lineage>
        <taxon>Archaea</taxon>
        <taxon>Candidatus Iainarchaeota</taxon>
        <taxon>Candidatus Iainarchaeia</taxon>
        <taxon>Candidatus Iainarchaeales</taxon>
        <taxon>Candidatus Iainarchaeaceae</taxon>
        <taxon>Candidatus Iainarchaeum</taxon>
    </lineage>
</organism>
<evidence type="ECO:0000256" key="5">
    <source>
        <dbReference type="ARBA" id="ARBA00022723"/>
    </source>
</evidence>
<evidence type="ECO:0000256" key="9">
    <source>
        <dbReference type="ARBA" id="ARBA00049466"/>
    </source>
</evidence>
<keyword evidence="6" id="KW-0408">Iron</keyword>
<dbReference type="PROSITE" id="PS51918">
    <property type="entry name" value="RADICAL_SAM"/>
    <property type="match status" value="1"/>
</dbReference>
<dbReference type="SFLD" id="SFLDS00029">
    <property type="entry name" value="Radical_SAM"/>
    <property type="match status" value="1"/>
</dbReference>